<feature type="compositionally biased region" description="Basic and acidic residues" evidence="1">
    <location>
        <begin position="469"/>
        <end position="480"/>
    </location>
</feature>
<feature type="region of interest" description="Disordered" evidence="1">
    <location>
        <begin position="440"/>
        <end position="496"/>
    </location>
</feature>
<name>A0A1D1ZCF4_9ARAE</name>
<feature type="compositionally biased region" description="Basic and acidic residues" evidence="1">
    <location>
        <begin position="1003"/>
        <end position="1026"/>
    </location>
</feature>
<feature type="region of interest" description="Disordered" evidence="1">
    <location>
        <begin position="82"/>
        <end position="101"/>
    </location>
</feature>
<feature type="region of interest" description="Disordered" evidence="1">
    <location>
        <begin position="1003"/>
        <end position="1035"/>
    </location>
</feature>
<accession>A0A1D1ZCF4</accession>
<feature type="region of interest" description="Disordered" evidence="1">
    <location>
        <begin position="1355"/>
        <end position="1391"/>
    </location>
</feature>
<evidence type="ECO:0000313" key="2">
    <source>
        <dbReference type="EMBL" id="JAT64545.1"/>
    </source>
</evidence>
<feature type="compositionally biased region" description="Low complexity" evidence="1">
    <location>
        <begin position="10"/>
        <end position="23"/>
    </location>
</feature>
<feature type="compositionally biased region" description="Polar residues" evidence="1">
    <location>
        <begin position="1264"/>
        <end position="1282"/>
    </location>
</feature>
<feature type="compositionally biased region" description="Basic and acidic residues" evidence="1">
    <location>
        <begin position="24"/>
        <end position="35"/>
    </location>
</feature>
<feature type="non-terminal residue" evidence="2">
    <location>
        <position position="1"/>
    </location>
</feature>
<dbReference type="PANTHER" id="PTHR35746:SF1">
    <property type="entry name" value="PENTATRICOPEPTIDE REPEAT (PPR) SUPERFAMILY PROTEIN"/>
    <property type="match status" value="1"/>
</dbReference>
<feature type="region of interest" description="Disordered" evidence="1">
    <location>
        <begin position="784"/>
        <end position="805"/>
    </location>
</feature>
<feature type="region of interest" description="Disordered" evidence="1">
    <location>
        <begin position="1"/>
        <end position="51"/>
    </location>
</feature>
<feature type="compositionally biased region" description="Basic and acidic residues" evidence="1">
    <location>
        <begin position="1283"/>
        <end position="1295"/>
    </location>
</feature>
<gene>
    <name evidence="2" type="primary">At3g58940_4</name>
    <name evidence="2" type="ORF">g.84073</name>
</gene>
<organism evidence="2">
    <name type="scientific">Anthurium amnicola</name>
    <dbReference type="NCBI Taxonomy" id="1678845"/>
    <lineage>
        <taxon>Eukaryota</taxon>
        <taxon>Viridiplantae</taxon>
        <taxon>Streptophyta</taxon>
        <taxon>Embryophyta</taxon>
        <taxon>Tracheophyta</taxon>
        <taxon>Spermatophyta</taxon>
        <taxon>Magnoliopsida</taxon>
        <taxon>Liliopsida</taxon>
        <taxon>Araceae</taxon>
        <taxon>Pothoideae</taxon>
        <taxon>Potheae</taxon>
        <taxon>Anthurium</taxon>
    </lineage>
</organism>
<feature type="region of interest" description="Disordered" evidence="1">
    <location>
        <begin position="1064"/>
        <end position="1098"/>
    </location>
</feature>
<feature type="region of interest" description="Disordered" evidence="1">
    <location>
        <begin position="1263"/>
        <end position="1295"/>
    </location>
</feature>
<reference evidence="2" key="1">
    <citation type="submission" date="2015-07" db="EMBL/GenBank/DDBJ databases">
        <title>Transcriptome Assembly of Anthurium amnicola.</title>
        <authorList>
            <person name="Suzuki J."/>
        </authorList>
    </citation>
    <scope>NUCLEOTIDE SEQUENCE</scope>
</reference>
<feature type="region of interest" description="Disordered" evidence="1">
    <location>
        <begin position="1125"/>
        <end position="1155"/>
    </location>
</feature>
<sequence length="1408" mass="154522">DGDDDDDGYAGAPATPHPAAAAAHGEELPDVDPRQQKMPPSSLGALERPAMEEGNVETRCGMGEGMKALGTVGLLGDAAVGGIHPGNTEDPSGATLAPRADNDLRIPDLPCEKEIRGVDGVNVVHQLEDVKQLEDPHATYTYVSNMKEDRFAAELTFGAGPTSALTTRSALDCSMNEMCAKVVQNVLDESSVAREPVVEKRSMEENNLDLESPPIETIEGHDSKDTELKSLNKDSFAEINVPLNLNTCCKDKGSPGTDIAMNMKSVMAESCHIQERNAHEVGQEELGSVPVNPHSYMVNIAEHQGASTDSRILEKQNDTFDSDMKENEDNYGLSAFRMLQDVHEDNISEISHEVCKYHENVEFDMSLLHSNDEAVLNPDYYLRNPDLRGLQSEGMSTKSSKEDVSKISCEVHRYQGLEEPEILLDTLVTEADLKPEACSIDPDLDELRSESAPVESGQNSVGFSSSGQSHEKNLEFEKKGSNSIANKSDDNENRTVGSNEVKYQFVKEGKSGLSIETIEGIEDPTSGELIAFTFTMKDQPMVNLLRGLEGPVTSSVHVEENIERCSGDKESLTDIEHQLKSEDMTIDDGSNYDMSNLPTEANEGKRDSCVTFTADTEKDQDYTRFHKEALKDMMSPETASVISDVKCLQCQDNEKDQVRRNEKVTESVAISNECPQSCTPVDMGPGNPGSIHLEAWIDYSVCANSTQEEVEGGQSTRQIETETRSYITEEKQHIRVEAGKNELEKEPESTHASPVLDTPTLIIHGTSSNLESMSSMSMSNLNLQESSQNDVHESSIEPTDNGGHDSVVKEINLQIVPSGTHRIISEITDTEKSLNQNNEVRLSHQSVKIPTTEYQVSPPEILNGIQSSVPLGELNRYAKVASGICQQSDMCTDMMNDSDNGKNHQEAAKETVNHESTSDIYMKSLHFPDLGENKVQRNHGLTESVAASNEGSQPCPPIDMGSQSHGFIHLEAWIDYNVCADSDEKVVEGGRLIMQIETEPKDYVTEEEQNSHMDLGKNEHEKESELTHASPMLDTSKLVTVETPCKLESLSSMSYLNLHHESSQIELHESTTESTGDDDPDAFVGETHLQIKPSDTNSIVSESLDQEKKGNQNNEVQLGHQSVETPTMGSMISPPDMLSGTQSSVSLEERNTNGEMASSICHHSDKQGDHFISKQDTVTFSAREAFMDTTSQTDSIEGHWGSVSALSASDAIDSLQRFDPGTPPDVETQRSKGLLESSLVKNGISEDKCMADEGHMPMEMESLQGMQQSSSCTSNDLPPSHTQDAHESHERKKKEEIIAKVESWSSGKQHTPLKALLVEANHESRHKAQNMPFHKMPLRSNNSQAPSAEGFTSGTYAPTSEHSTGTSAKMAAQKEWNSPARLPNNKNVKRRVKGKPQWVPFLCCPSVD</sequence>
<feature type="compositionally biased region" description="Polar residues" evidence="1">
    <location>
        <begin position="1355"/>
        <end position="1367"/>
    </location>
</feature>
<protein>
    <submittedName>
        <fullName evidence="2">F-box/LRR-repeat protein At3g58940</fullName>
    </submittedName>
</protein>
<dbReference type="PANTHER" id="PTHR35746">
    <property type="entry name" value="PENTATRICOPEPTIDE REPEAT (PPR) SUPERFAMILY PROTEIN"/>
    <property type="match status" value="1"/>
</dbReference>
<feature type="compositionally biased region" description="Polar residues" evidence="1">
    <location>
        <begin position="456"/>
        <end position="468"/>
    </location>
</feature>
<dbReference type="EMBL" id="GDJX01003391">
    <property type="protein sequence ID" value="JAT64545.1"/>
    <property type="molecule type" value="Transcribed_RNA"/>
</dbReference>
<proteinExistence type="predicted"/>
<evidence type="ECO:0000256" key="1">
    <source>
        <dbReference type="SAM" id="MobiDB-lite"/>
    </source>
</evidence>